<evidence type="ECO:0000256" key="6">
    <source>
        <dbReference type="SAM" id="Phobius"/>
    </source>
</evidence>
<protein>
    <submittedName>
        <fullName evidence="8">P-type ATPase</fullName>
    </submittedName>
</protein>
<evidence type="ECO:0000256" key="4">
    <source>
        <dbReference type="ARBA" id="ARBA00023136"/>
    </source>
</evidence>
<reference evidence="8" key="1">
    <citation type="submission" date="2023-02" db="EMBL/GenBank/DDBJ databases">
        <title>Colletotrichum kahawae CIFC_Que2 genome sequencing and assembly.</title>
        <authorList>
            <person name="Baroncelli R."/>
        </authorList>
    </citation>
    <scope>NUCLEOTIDE SEQUENCE</scope>
    <source>
        <strain evidence="8">CIFC_Que2</strain>
    </source>
</reference>
<keyword evidence="4 6" id="KW-0472">Membrane</keyword>
<dbReference type="PANTHER" id="PTHR33048">
    <property type="entry name" value="PTH11-LIKE INTEGRAL MEMBRANE PROTEIN (AFU_ORTHOLOGUE AFUA_5G11245)"/>
    <property type="match status" value="1"/>
</dbReference>
<feature type="transmembrane region" description="Helical" evidence="6">
    <location>
        <begin position="247"/>
        <end position="268"/>
    </location>
</feature>
<feature type="domain" description="Rhodopsin" evidence="7">
    <location>
        <begin position="27"/>
        <end position="274"/>
    </location>
</feature>
<keyword evidence="2 6" id="KW-0812">Transmembrane</keyword>
<evidence type="ECO:0000256" key="5">
    <source>
        <dbReference type="ARBA" id="ARBA00038359"/>
    </source>
</evidence>
<dbReference type="InterPro" id="IPR052337">
    <property type="entry name" value="SAT4-like"/>
</dbReference>
<sequence>MAIGSTGMALIGIGALLVVLNTIFVGLRLYTRVAIARTFKPNDGLLLTAWAAFVALYGLAIMGVLGGIGGSLADAFSNGTSGITQALKALFFLEIIYVVLTSAMKGSIAMTFIHLSRSKVLNALFWTSIGMDVAISLAFIIYLLVQCKPIDKAWNLLDPSVKGDCLPLVGQLYMGYALSIVTAILDILLMVSPFIMMRGRGLNSRLKMYIYGIFGLGILAFSATIANVIRLIALIKLKGSNDQLLDAAPVFTWSAIEVSIGIIIAGLIELGPLAAKYGVKGFESIAPSKPISEDYEMSTGKL</sequence>
<keyword evidence="9" id="KW-1185">Reference proteome</keyword>
<dbReference type="InterPro" id="IPR049326">
    <property type="entry name" value="Rhodopsin_dom_fungi"/>
</dbReference>
<dbReference type="EMBL" id="VYYT01000026">
    <property type="protein sequence ID" value="KAK2776578.1"/>
    <property type="molecule type" value="Genomic_DNA"/>
</dbReference>
<comment type="caution">
    <text evidence="8">The sequence shown here is derived from an EMBL/GenBank/DDBJ whole genome shotgun (WGS) entry which is preliminary data.</text>
</comment>
<dbReference type="PANTHER" id="PTHR33048:SF47">
    <property type="entry name" value="INTEGRAL MEMBRANE PROTEIN-RELATED"/>
    <property type="match status" value="1"/>
</dbReference>
<dbReference type="Pfam" id="PF20684">
    <property type="entry name" value="Fung_rhodopsin"/>
    <property type="match status" value="1"/>
</dbReference>
<comment type="similarity">
    <text evidence="5">Belongs to the SAT4 family.</text>
</comment>
<gene>
    <name evidence="8" type="ORF">CKAH01_12351</name>
</gene>
<evidence type="ECO:0000259" key="7">
    <source>
        <dbReference type="Pfam" id="PF20684"/>
    </source>
</evidence>
<evidence type="ECO:0000313" key="9">
    <source>
        <dbReference type="Proteomes" id="UP001281614"/>
    </source>
</evidence>
<evidence type="ECO:0000256" key="3">
    <source>
        <dbReference type="ARBA" id="ARBA00022989"/>
    </source>
</evidence>
<organism evidence="8 9">
    <name type="scientific">Colletotrichum kahawae</name>
    <name type="common">Coffee berry disease fungus</name>
    <dbReference type="NCBI Taxonomy" id="34407"/>
    <lineage>
        <taxon>Eukaryota</taxon>
        <taxon>Fungi</taxon>
        <taxon>Dikarya</taxon>
        <taxon>Ascomycota</taxon>
        <taxon>Pezizomycotina</taxon>
        <taxon>Sordariomycetes</taxon>
        <taxon>Hypocreomycetidae</taxon>
        <taxon>Glomerellales</taxon>
        <taxon>Glomerellaceae</taxon>
        <taxon>Colletotrichum</taxon>
        <taxon>Colletotrichum gloeosporioides species complex</taxon>
    </lineage>
</organism>
<proteinExistence type="inferred from homology"/>
<dbReference type="Proteomes" id="UP001281614">
    <property type="component" value="Unassembled WGS sequence"/>
</dbReference>
<keyword evidence="3 6" id="KW-1133">Transmembrane helix</keyword>
<name>A0AAE0DCH4_COLKA</name>
<comment type="subcellular location">
    <subcellularLocation>
        <location evidence="1">Membrane</location>
        <topology evidence="1">Multi-pass membrane protein</topology>
    </subcellularLocation>
</comment>
<feature type="transmembrane region" description="Helical" evidence="6">
    <location>
        <begin position="89"/>
        <end position="112"/>
    </location>
</feature>
<feature type="transmembrane region" description="Helical" evidence="6">
    <location>
        <begin position="176"/>
        <end position="196"/>
    </location>
</feature>
<feature type="transmembrane region" description="Helical" evidence="6">
    <location>
        <begin position="47"/>
        <end position="69"/>
    </location>
</feature>
<dbReference type="GO" id="GO:0016020">
    <property type="term" value="C:membrane"/>
    <property type="evidence" value="ECO:0007669"/>
    <property type="project" value="UniProtKB-SubCell"/>
</dbReference>
<dbReference type="AlphaFoldDB" id="A0AAE0DCH4"/>
<evidence type="ECO:0000313" key="8">
    <source>
        <dbReference type="EMBL" id="KAK2776578.1"/>
    </source>
</evidence>
<evidence type="ECO:0000256" key="2">
    <source>
        <dbReference type="ARBA" id="ARBA00022692"/>
    </source>
</evidence>
<accession>A0AAE0DCH4</accession>
<evidence type="ECO:0000256" key="1">
    <source>
        <dbReference type="ARBA" id="ARBA00004141"/>
    </source>
</evidence>
<feature type="transmembrane region" description="Helical" evidence="6">
    <location>
        <begin position="6"/>
        <end position="27"/>
    </location>
</feature>
<feature type="transmembrane region" description="Helical" evidence="6">
    <location>
        <begin position="208"/>
        <end position="235"/>
    </location>
</feature>
<feature type="transmembrane region" description="Helical" evidence="6">
    <location>
        <begin position="124"/>
        <end position="145"/>
    </location>
</feature>